<feature type="transmembrane region" description="Helical" evidence="6">
    <location>
        <begin position="244"/>
        <end position="264"/>
    </location>
</feature>
<evidence type="ECO:0000256" key="3">
    <source>
        <dbReference type="ARBA" id="ARBA00022692"/>
    </source>
</evidence>
<accession>A0A1M5Z906</accession>
<evidence type="ECO:0000256" key="2">
    <source>
        <dbReference type="ARBA" id="ARBA00022448"/>
    </source>
</evidence>
<keyword evidence="4 6" id="KW-1133">Transmembrane helix</keyword>
<dbReference type="EMBL" id="FQXV01000015">
    <property type="protein sequence ID" value="SHI20598.1"/>
    <property type="molecule type" value="Genomic_DNA"/>
</dbReference>
<organism evidence="8 9">
    <name type="scientific">Sporobacter termitidis DSM 10068</name>
    <dbReference type="NCBI Taxonomy" id="1123282"/>
    <lineage>
        <taxon>Bacteria</taxon>
        <taxon>Bacillati</taxon>
        <taxon>Bacillota</taxon>
        <taxon>Clostridia</taxon>
        <taxon>Eubacteriales</taxon>
        <taxon>Oscillospiraceae</taxon>
        <taxon>Sporobacter</taxon>
    </lineage>
</organism>
<dbReference type="STRING" id="1123282.SAMN02745823_03382"/>
<dbReference type="Gene3D" id="1.20.1250.20">
    <property type="entry name" value="MFS general substrate transporter like domains"/>
    <property type="match status" value="1"/>
</dbReference>
<feature type="transmembrane region" description="Helical" evidence="6">
    <location>
        <begin position="26"/>
        <end position="47"/>
    </location>
</feature>
<evidence type="ECO:0000256" key="1">
    <source>
        <dbReference type="ARBA" id="ARBA00004651"/>
    </source>
</evidence>
<keyword evidence="5 6" id="KW-0472">Membrane</keyword>
<dbReference type="Pfam" id="PF07690">
    <property type="entry name" value="MFS_1"/>
    <property type="match status" value="1"/>
</dbReference>
<evidence type="ECO:0000313" key="8">
    <source>
        <dbReference type="EMBL" id="SHI20598.1"/>
    </source>
</evidence>
<dbReference type="GO" id="GO:0022857">
    <property type="term" value="F:transmembrane transporter activity"/>
    <property type="evidence" value="ECO:0007669"/>
    <property type="project" value="InterPro"/>
</dbReference>
<feature type="transmembrane region" description="Helical" evidence="6">
    <location>
        <begin position="401"/>
        <end position="419"/>
    </location>
</feature>
<feature type="transmembrane region" description="Helical" evidence="6">
    <location>
        <begin position="314"/>
        <end position="332"/>
    </location>
</feature>
<proteinExistence type="predicted"/>
<keyword evidence="9" id="KW-1185">Reference proteome</keyword>
<feature type="transmembrane region" description="Helical" evidence="6">
    <location>
        <begin position="338"/>
        <end position="362"/>
    </location>
</feature>
<dbReference type="SUPFAM" id="SSF103473">
    <property type="entry name" value="MFS general substrate transporter"/>
    <property type="match status" value="1"/>
</dbReference>
<dbReference type="Proteomes" id="UP000183995">
    <property type="component" value="Unassembled WGS sequence"/>
</dbReference>
<dbReference type="GO" id="GO:0005886">
    <property type="term" value="C:plasma membrane"/>
    <property type="evidence" value="ECO:0007669"/>
    <property type="project" value="UniProtKB-SubCell"/>
</dbReference>
<feature type="transmembrane region" description="Helical" evidence="6">
    <location>
        <begin position="184"/>
        <end position="203"/>
    </location>
</feature>
<evidence type="ECO:0000313" key="9">
    <source>
        <dbReference type="Proteomes" id="UP000183995"/>
    </source>
</evidence>
<keyword evidence="3 6" id="KW-0812">Transmembrane</keyword>
<sequence length="432" mass="46197">MCGRQEKKMENPISVQKPERLWTKDYIIVMLASFGTAFCNYIFFTALPLYAQKVSGSEFYSGLMLTVYSFAALLARPFSGIFSDKFGRVRLLIIGAFICAVACALYGITTAIILLLAIRVINGFGFGMHSTCAGAVAADVIPKSRMSEGIGYFGLYATFAAAFAPFIALTVVGKGEIRDFQQLFFIAAALCLASMIFDCCITYERKRKKALRETALQGGQSKTAAGPAAEEAAAKPAAPLPKTFLGFEYAVFQPMAVLILLFFAQSSINTFLTLFAEARALGNIGLYFTINAVGLFASRVLFGRLTDRLGPDIVVIPGIIGIVVCLAAIPFVHTPLLLYIIAAPMGLASGAVYPAINSMIFLRCSPQRRGTASAAYFAAIDIGFMIGGLVFGAVADTLGYSVVYWAAAVLTALALGLYLKAVAVKKPARANI</sequence>
<evidence type="ECO:0000256" key="5">
    <source>
        <dbReference type="ARBA" id="ARBA00023136"/>
    </source>
</evidence>
<dbReference type="PANTHER" id="PTHR23531:SF1">
    <property type="entry name" value="QUINOLENE RESISTANCE PROTEIN NORA"/>
    <property type="match status" value="1"/>
</dbReference>
<dbReference type="InterPro" id="IPR020846">
    <property type="entry name" value="MFS_dom"/>
</dbReference>
<feature type="transmembrane region" description="Helical" evidence="6">
    <location>
        <begin position="91"/>
        <end position="118"/>
    </location>
</feature>
<name>A0A1M5Z906_9FIRM</name>
<dbReference type="PANTHER" id="PTHR23531">
    <property type="entry name" value="QUINOLENE RESISTANCE PROTEIN NORA"/>
    <property type="match status" value="1"/>
</dbReference>
<keyword evidence="2" id="KW-0813">Transport</keyword>
<gene>
    <name evidence="8" type="ORF">SAMN02745823_03382</name>
</gene>
<dbReference type="AlphaFoldDB" id="A0A1M5Z906"/>
<feature type="transmembrane region" description="Helical" evidence="6">
    <location>
        <begin position="153"/>
        <end position="172"/>
    </location>
</feature>
<feature type="transmembrane region" description="Helical" evidence="6">
    <location>
        <begin position="59"/>
        <end position="79"/>
    </location>
</feature>
<dbReference type="InterPro" id="IPR011701">
    <property type="entry name" value="MFS"/>
</dbReference>
<protein>
    <submittedName>
        <fullName evidence="8">Predicted arabinose efflux permease, MFS family</fullName>
    </submittedName>
</protein>
<comment type="subcellular location">
    <subcellularLocation>
        <location evidence="1">Cell membrane</location>
        <topology evidence="1">Multi-pass membrane protein</topology>
    </subcellularLocation>
</comment>
<evidence type="ECO:0000256" key="4">
    <source>
        <dbReference type="ARBA" id="ARBA00022989"/>
    </source>
</evidence>
<feature type="transmembrane region" description="Helical" evidence="6">
    <location>
        <begin position="284"/>
        <end position="302"/>
    </location>
</feature>
<dbReference type="InterPro" id="IPR036259">
    <property type="entry name" value="MFS_trans_sf"/>
</dbReference>
<evidence type="ECO:0000256" key="6">
    <source>
        <dbReference type="SAM" id="Phobius"/>
    </source>
</evidence>
<reference evidence="8 9" key="1">
    <citation type="submission" date="2016-11" db="EMBL/GenBank/DDBJ databases">
        <authorList>
            <person name="Jaros S."/>
            <person name="Januszkiewicz K."/>
            <person name="Wedrychowicz H."/>
        </authorList>
    </citation>
    <scope>NUCLEOTIDE SEQUENCE [LARGE SCALE GENOMIC DNA]</scope>
    <source>
        <strain evidence="8 9">DSM 10068</strain>
    </source>
</reference>
<feature type="transmembrane region" description="Helical" evidence="6">
    <location>
        <begin position="374"/>
        <end position="395"/>
    </location>
</feature>
<dbReference type="PROSITE" id="PS50850">
    <property type="entry name" value="MFS"/>
    <property type="match status" value="1"/>
</dbReference>
<dbReference type="CDD" id="cd17489">
    <property type="entry name" value="MFS_YfcJ_like"/>
    <property type="match status" value="1"/>
</dbReference>
<feature type="transmembrane region" description="Helical" evidence="6">
    <location>
        <begin position="124"/>
        <end position="141"/>
    </location>
</feature>
<feature type="domain" description="Major facilitator superfamily (MFS) profile" evidence="7">
    <location>
        <begin position="25"/>
        <end position="426"/>
    </location>
</feature>
<evidence type="ECO:0000259" key="7">
    <source>
        <dbReference type="PROSITE" id="PS50850"/>
    </source>
</evidence>
<dbReference type="InterPro" id="IPR052714">
    <property type="entry name" value="MFS_Exporter"/>
</dbReference>